<feature type="chain" id="PRO_5035786585" evidence="1">
    <location>
        <begin position="24"/>
        <end position="105"/>
    </location>
</feature>
<evidence type="ECO:0000256" key="1">
    <source>
        <dbReference type="SAM" id="SignalP"/>
    </source>
</evidence>
<sequence length="105" mass="12146">MRSVLISFTVILFISAVVMDVSGAPSSEFSPYKRYRQYQTSFFPIYYPNNGFTSFLKQMRSLDSEFLSKRSINPRDNQFWTKMKKDLEFAAPLVVDHPTGAEAEE</sequence>
<reference evidence="2 3" key="1">
    <citation type="submission" date="2020-04" db="EMBL/GenBank/DDBJ databases">
        <authorList>
            <person name="Alioto T."/>
            <person name="Alioto T."/>
            <person name="Gomez Garrido J."/>
        </authorList>
    </citation>
    <scope>NUCLEOTIDE SEQUENCE [LARGE SCALE GENOMIC DNA]</scope>
</reference>
<evidence type="ECO:0000313" key="3">
    <source>
        <dbReference type="Proteomes" id="UP000494165"/>
    </source>
</evidence>
<evidence type="ECO:0000313" key="2">
    <source>
        <dbReference type="EMBL" id="CAB3376826.1"/>
    </source>
</evidence>
<name>A0A8S1D3W8_9INSE</name>
<dbReference type="Proteomes" id="UP000494165">
    <property type="component" value="Unassembled WGS sequence"/>
</dbReference>
<dbReference type="AlphaFoldDB" id="A0A8S1D3W8"/>
<comment type="caution">
    <text evidence="2">The sequence shown here is derived from an EMBL/GenBank/DDBJ whole genome shotgun (WGS) entry which is preliminary data.</text>
</comment>
<proteinExistence type="predicted"/>
<protein>
    <submittedName>
        <fullName evidence="2">Uncharacterized protein</fullName>
    </submittedName>
</protein>
<organism evidence="2 3">
    <name type="scientific">Cloeon dipterum</name>
    <dbReference type="NCBI Taxonomy" id="197152"/>
    <lineage>
        <taxon>Eukaryota</taxon>
        <taxon>Metazoa</taxon>
        <taxon>Ecdysozoa</taxon>
        <taxon>Arthropoda</taxon>
        <taxon>Hexapoda</taxon>
        <taxon>Insecta</taxon>
        <taxon>Pterygota</taxon>
        <taxon>Palaeoptera</taxon>
        <taxon>Ephemeroptera</taxon>
        <taxon>Pisciforma</taxon>
        <taxon>Baetidae</taxon>
        <taxon>Cloeon</taxon>
    </lineage>
</organism>
<feature type="signal peptide" evidence="1">
    <location>
        <begin position="1"/>
        <end position="23"/>
    </location>
</feature>
<dbReference type="EMBL" id="CADEPI010000133">
    <property type="protein sequence ID" value="CAB3376826.1"/>
    <property type="molecule type" value="Genomic_DNA"/>
</dbReference>
<accession>A0A8S1D3W8</accession>
<gene>
    <name evidence="2" type="ORF">CLODIP_2_CD12757</name>
</gene>
<keyword evidence="1" id="KW-0732">Signal</keyword>
<keyword evidence="3" id="KW-1185">Reference proteome</keyword>